<organism evidence="3 4">
    <name type="scientific">Pleuronectes platessa</name>
    <name type="common">European plaice</name>
    <dbReference type="NCBI Taxonomy" id="8262"/>
    <lineage>
        <taxon>Eukaryota</taxon>
        <taxon>Metazoa</taxon>
        <taxon>Chordata</taxon>
        <taxon>Craniata</taxon>
        <taxon>Vertebrata</taxon>
        <taxon>Euteleostomi</taxon>
        <taxon>Actinopterygii</taxon>
        <taxon>Neopterygii</taxon>
        <taxon>Teleostei</taxon>
        <taxon>Neoteleostei</taxon>
        <taxon>Acanthomorphata</taxon>
        <taxon>Carangaria</taxon>
        <taxon>Pleuronectiformes</taxon>
        <taxon>Pleuronectoidei</taxon>
        <taxon>Pleuronectidae</taxon>
        <taxon>Pleuronectes</taxon>
    </lineage>
</organism>
<dbReference type="Pfam" id="PF08397">
    <property type="entry name" value="IMD"/>
    <property type="match status" value="1"/>
</dbReference>
<evidence type="ECO:0000313" key="4">
    <source>
        <dbReference type="Proteomes" id="UP001153269"/>
    </source>
</evidence>
<feature type="region of interest" description="Disordered" evidence="1">
    <location>
        <begin position="151"/>
        <end position="185"/>
    </location>
</feature>
<feature type="domain" description="IMD" evidence="2">
    <location>
        <begin position="25"/>
        <end position="56"/>
    </location>
</feature>
<name>A0A9N7TXZ9_PLEPL</name>
<proteinExistence type="predicted"/>
<evidence type="ECO:0000313" key="3">
    <source>
        <dbReference type="EMBL" id="CAB1420747.1"/>
    </source>
</evidence>
<dbReference type="InterPro" id="IPR027267">
    <property type="entry name" value="AH/BAR_dom_sf"/>
</dbReference>
<reference evidence="3" key="1">
    <citation type="submission" date="2020-03" db="EMBL/GenBank/DDBJ databases">
        <authorList>
            <person name="Weist P."/>
        </authorList>
    </citation>
    <scope>NUCLEOTIDE SEQUENCE</scope>
</reference>
<evidence type="ECO:0000259" key="2">
    <source>
        <dbReference type="Pfam" id="PF08397"/>
    </source>
</evidence>
<evidence type="ECO:0000256" key="1">
    <source>
        <dbReference type="SAM" id="MobiDB-lite"/>
    </source>
</evidence>
<comment type="caution">
    <text evidence="3">The sequence shown here is derived from an EMBL/GenBank/DDBJ whole genome shotgun (WGS) entry which is preliminary data.</text>
</comment>
<keyword evidence="4" id="KW-1185">Reference proteome</keyword>
<dbReference type="Gene3D" id="1.20.1270.60">
    <property type="entry name" value="Arfaptin homology (AH) domain/BAR domain"/>
    <property type="match status" value="1"/>
</dbReference>
<dbReference type="Proteomes" id="UP001153269">
    <property type="component" value="Unassembled WGS sequence"/>
</dbReference>
<protein>
    <recommendedName>
        <fullName evidence="2">IMD domain-containing protein</fullName>
    </recommendedName>
</protein>
<dbReference type="AlphaFoldDB" id="A0A9N7TXZ9"/>
<dbReference type="InterPro" id="IPR013606">
    <property type="entry name" value="I-BAR_dom"/>
</dbReference>
<sequence>MDLRRLAEMNDFISETDHQQPPESQAQRSTVVAVAAFLDAFQKVADLATNSRGSTRVRRRERSLCRSGLERVQTGGDADVLLAHYTRFISTRSFRERGNTREVQRRGGGVAQCSSELLRLIVWCHQTSSQSELLSTCCGNKHLAQVVSATTPPRQEAAQEGGHVTAPSPSVRESECEMPSGSWEL</sequence>
<dbReference type="EMBL" id="CADEAL010000478">
    <property type="protein sequence ID" value="CAB1420747.1"/>
    <property type="molecule type" value="Genomic_DNA"/>
</dbReference>
<accession>A0A9N7TXZ9</accession>
<gene>
    <name evidence="3" type="ORF">PLEPLA_LOCUS8622</name>
</gene>
<dbReference type="GO" id="GO:0007009">
    <property type="term" value="P:plasma membrane organization"/>
    <property type="evidence" value="ECO:0007669"/>
    <property type="project" value="InterPro"/>
</dbReference>